<dbReference type="Proteomes" id="UP000018543">
    <property type="component" value="Chromosome"/>
</dbReference>
<proteinExistence type="predicted"/>
<dbReference type="KEGG" id="hez:U064_1337"/>
<accession>V5NPF1</accession>
<gene>
    <name evidence="1" type="ORF">U064_1337</name>
</gene>
<evidence type="ECO:0000313" key="1">
    <source>
        <dbReference type="EMBL" id="AHA90244.1"/>
    </source>
</evidence>
<name>V5NPF1_HELPX</name>
<protein>
    <recommendedName>
        <fullName evidence="3">VirB3 type IV secretion protein</fullName>
    </recommendedName>
</protein>
<dbReference type="AlphaFoldDB" id="V5NPF1"/>
<dbReference type="PATRIC" id="fig|1407463.3.peg.1391"/>
<dbReference type="HOGENOM" id="CLU_3290738_0_0_7"/>
<evidence type="ECO:0000313" key="2">
    <source>
        <dbReference type="Proteomes" id="UP000018543"/>
    </source>
</evidence>
<organism evidence="1 2">
    <name type="scientific">Helicobacter pylori BM012S</name>
    <dbReference type="NCBI Taxonomy" id="1407463"/>
    <lineage>
        <taxon>Bacteria</taxon>
        <taxon>Pseudomonadati</taxon>
        <taxon>Campylobacterota</taxon>
        <taxon>Epsilonproteobacteria</taxon>
        <taxon>Campylobacterales</taxon>
        <taxon>Helicobacteraceae</taxon>
        <taxon>Helicobacter</taxon>
    </lineage>
</organism>
<evidence type="ECO:0008006" key="3">
    <source>
        <dbReference type="Google" id="ProtNLM"/>
    </source>
</evidence>
<dbReference type="EMBL" id="CP006889">
    <property type="protein sequence ID" value="AHA90244.1"/>
    <property type="molecule type" value="Genomic_DNA"/>
</dbReference>
<reference evidence="1 2" key="1">
    <citation type="journal article" date="2013" name="PLoS ONE">
        <title>Helicobacter pylori genomic microevolution during naturally occurring transmission between adults.</title>
        <authorList>
            <person name="Linz B."/>
            <person name="Windsor H.M."/>
            <person name="Gajewski J.P."/>
            <person name="Hake C.M."/>
            <person name="Drautz D.I."/>
            <person name="Schuster S.C."/>
            <person name="Marshall B.J."/>
        </authorList>
    </citation>
    <scope>NUCLEOTIDE SEQUENCE [LARGE SCALE GENOMIC DNA]</scope>
    <source>
        <strain evidence="1 2">BM012S</strain>
    </source>
</reference>
<sequence>MGLMASCVFIFYILEFFDEDITAILHALFTLRTGARNYYA</sequence>